<evidence type="ECO:0008006" key="3">
    <source>
        <dbReference type="Google" id="ProtNLM"/>
    </source>
</evidence>
<protein>
    <recommendedName>
        <fullName evidence="3">DUF222 domain-containing protein</fullName>
    </recommendedName>
</protein>
<accession>A0ABQ2NBX5</accession>
<organism evidence="1 2">
    <name type="scientific">Nocardioides phosphati</name>
    <dbReference type="NCBI Taxonomy" id="1867775"/>
    <lineage>
        <taxon>Bacteria</taxon>
        <taxon>Bacillati</taxon>
        <taxon>Actinomycetota</taxon>
        <taxon>Actinomycetes</taxon>
        <taxon>Propionibacteriales</taxon>
        <taxon>Nocardioidaceae</taxon>
        <taxon>Nocardioides</taxon>
    </lineage>
</organism>
<comment type="caution">
    <text evidence="1">The sequence shown here is derived from an EMBL/GenBank/DDBJ whole genome shotgun (WGS) entry which is preliminary data.</text>
</comment>
<gene>
    <name evidence="1" type="ORF">GCM10011584_20150</name>
</gene>
<name>A0ABQ2NBX5_9ACTN</name>
<reference evidence="2" key="1">
    <citation type="journal article" date="2019" name="Int. J. Syst. Evol. Microbiol.">
        <title>The Global Catalogue of Microorganisms (GCM) 10K type strain sequencing project: providing services to taxonomists for standard genome sequencing and annotation.</title>
        <authorList>
            <consortium name="The Broad Institute Genomics Platform"/>
            <consortium name="The Broad Institute Genome Sequencing Center for Infectious Disease"/>
            <person name="Wu L."/>
            <person name="Ma J."/>
        </authorList>
    </citation>
    <scope>NUCLEOTIDE SEQUENCE [LARGE SCALE GENOMIC DNA]</scope>
    <source>
        <strain evidence="2">CGMCC 4.7371</strain>
    </source>
</reference>
<sequence>MPQQPAPTTFLPRAAAGAAVVPAPRHAVPEADQALRLLHQRWVTVVDGCLETELECGDGEPVDTLRTAWARALEHSGEIKALLDAHIGEPVHDQLTDRHLLRLAQAAGMLRPGHTPREGLDEVQRVLATVTPARTEKPGWFARQWRHVEEDRLLREARGGW</sequence>
<dbReference type="EMBL" id="BMNI01000004">
    <property type="protein sequence ID" value="GGO89811.1"/>
    <property type="molecule type" value="Genomic_DNA"/>
</dbReference>
<proteinExistence type="predicted"/>
<dbReference type="RefSeq" id="WP_188783883.1">
    <property type="nucleotide sequence ID" value="NZ_BMNI01000004.1"/>
</dbReference>
<evidence type="ECO:0000313" key="2">
    <source>
        <dbReference type="Proteomes" id="UP000655410"/>
    </source>
</evidence>
<dbReference type="Proteomes" id="UP000655410">
    <property type="component" value="Unassembled WGS sequence"/>
</dbReference>
<evidence type="ECO:0000313" key="1">
    <source>
        <dbReference type="EMBL" id="GGO89811.1"/>
    </source>
</evidence>
<keyword evidence="2" id="KW-1185">Reference proteome</keyword>